<gene>
    <name evidence="2" type="ORF">OE88DRAFT_1650159</name>
</gene>
<protein>
    <submittedName>
        <fullName evidence="2">Uncharacterized protein</fullName>
    </submittedName>
</protein>
<evidence type="ECO:0000256" key="1">
    <source>
        <dbReference type="SAM" id="Phobius"/>
    </source>
</evidence>
<reference evidence="2 3" key="1">
    <citation type="journal article" date="2019" name="Nat. Ecol. Evol.">
        <title>Megaphylogeny resolves global patterns of mushroom evolution.</title>
        <authorList>
            <person name="Varga T."/>
            <person name="Krizsan K."/>
            <person name="Foldi C."/>
            <person name="Dima B."/>
            <person name="Sanchez-Garcia M."/>
            <person name="Sanchez-Ramirez S."/>
            <person name="Szollosi G.J."/>
            <person name="Szarkandi J.G."/>
            <person name="Papp V."/>
            <person name="Albert L."/>
            <person name="Andreopoulos W."/>
            <person name="Angelini C."/>
            <person name="Antonin V."/>
            <person name="Barry K.W."/>
            <person name="Bougher N.L."/>
            <person name="Buchanan P."/>
            <person name="Buyck B."/>
            <person name="Bense V."/>
            <person name="Catcheside P."/>
            <person name="Chovatia M."/>
            <person name="Cooper J."/>
            <person name="Damon W."/>
            <person name="Desjardin D."/>
            <person name="Finy P."/>
            <person name="Geml J."/>
            <person name="Haridas S."/>
            <person name="Hughes K."/>
            <person name="Justo A."/>
            <person name="Karasinski D."/>
            <person name="Kautmanova I."/>
            <person name="Kiss B."/>
            <person name="Kocsube S."/>
            <person name="Kotiranta H."/>
            <person name="LaButti K.M."/>
            <person name="Lechner B.E."/>
            <person name="Liimatainen K."/>
            <person name="Lipzen A."/>
            <person name="Lukacs Z."/>
            <person name="Mihaltcheva S."/>
            <person name="Morgado L.N."/>
            <person name="Niskanen T."/>
            <person name="Noordeloos M.E."/>
            <person name="Ohm R.A."/>
            <person name="Ortiz-Santana B."/>
            <person name="Ovrebo C."/>
            <person name="Racz N."/>
            <person name="Riley R."/>
            <person name="Savchenko A."/>
            <person name="Shiryaev A."/>
            <person name="Soop K."/>
            <person name="Spirin V."/>
            <person name="Szebenyi C."/>
            <person name="Tomsovsky M."/>
            <person name="Tulloss R.E."/>
            <person name="Uehling J."/>
            <person name="Grigoriev I.V."/>
            <person name="Vagvolgyi C."/>
            <person name="Papp T."/>
            <person name="Martin F.M."/>
            <person name="Miettinen O."/>
            <person name="Hibbett D.S."/>
            <person name="Nagy L.G."/>
        </authorList>
    </citation>
    <scope>NUCLEOTIDE SEQUENCE [LARGE SCALE GENOMIC DNA]</scope>
    <source>
        <strain evidence="2 3">OMC1185</strain>
    </source>
</reference>
<dbReference type="EMBL" id="ML213503">
    <property type="protein sequence ID" value="TFK56725.1"/>
    <property type="molecule type" value="Genomic_DNA"/>
</dbReference>
<keyword evidence="3" id="KW-1185">Reference proteome</keyword>
<dbReference type="Proteomes" id="UP000305948">
    <property type="component" value="Unassembled WGS sequence"/>
</dbReference>
<evidence type="ECO:0000313" key="3">
    <source>
        <dbReference type="Proteomes" id="UP000305948"/>
    </source>
</evidence>
<dbReference type="OrthoDB" id="2717443at2759"/>
<dbReference type="AlphaFoldDB" id="A0A5C3NIS1"/>
<accession>A0A5C3NIS1</accession>
<keyword evidence="1" id="KW-0812">Transmembrane</keyword>
<keyword evidence="1" id="KW-1133">Transmembrane helix</keyword>
<evidence type="ECO:0000313" key="2">
    <source>
        <dbReference type="EMBL" id="TFK56725.1"/>
    </source>
</evidence>
<sequence>MLSLVFAARKPVSFLLSWILCIISLNTLAQSLLIFGTLETMMWSYVWYQYRTPRYSRLPPAVPECLLTPAVFL</sequence>
<keyword evidence="1" id="KW-0472">Membrane</keyword>
<name>A0A5C3NIS1_9AGAM</name>
<feature type="transmembrane region" description="Helical" evidence="1">
    <location>
        <begin position="12"/>
        <end position="35"/>
    </location>
</feature>
<proteinExistence type="predicted"/>
<organism evidence="2 3">
    <name type="scientific">Heliocybe sulcata</name>
    <dbReference type="NCBI Taxonomy" id="5364"/>
    <lineage>
        <taxon>Eukaryota</taxon>
        <taxon>Fungi</taxon>
        <taxon>Dikarya</taxon>
        <taxon>Basidiomycota</taxon>
        <taxon>Agaricomycotina</taxon>
        <taxon>Agaricomycetes</taxon>
        <taxon>Gloeophyllales</taxon>
        <taxon>Gloeophyllaceae</taxon>
        <taxon>Heliocybe</taxon>
    </lineage>
</organism>